<feature type="region of interest" description="Disordered" evidence="1">
    <location>
        <begin position="1"/>
        <end position="23"/>
    </location>
</feature>
<feature type="domain" description="BTB" evidence="2">
    <location>
        <begin position="38"/>
        <end position="147"/>
    </location>
</feature>
<keyword evidence="4" id="KW-1185">Reference proteome</keyword>
<dbReference type="InterPro" id="IPR011333">
    <property type="entry name" value="SKP1/BTB/POZ_sf"/>
</dbReference>
<comment type="caution">
    <text evidence="3">The sequence shown here is derived from an EMBL/GenBank/DDBJ whole genome shotgun (WGS) entry which is preliminary data.</text>
</comment>
<dbReference type="Proteomes" id="UP001219525">
    <property type="component" value="Unassembled WGS sequence"/>
</dbReference>
<accession>A0AAD6Y2H1</accession>
<evidence type="ECO:0000313" key="3">
    <source>
        <dbReference type="EMBL" id="KAJ7191395.1"/>
    </source>
</evidence>
<evidence type="ECO:0000313" key="4">
    <source>
        <dbReference type="Proteomes" id="UP001219525"/>
    </source>
</evidence>
<sequence>MYPHTRALERADTSPVAIPTEDDTETLQRAEGLWFEDGSLIIRAENTIFRVSRDVLSAHSSVFRDMSALPAPPPNDVDTMDGCPLVHLPDGAKDMQYFLQALFDYQFFNPYPAPTTFPILSGVLRMSHKYDVEGLRRWALKHLSTGIPVTLQETQSKAISSWSHGKYLVAIIQLARQVSADWIIPWTVYRLCESMTAEEILSGVDVNGTTVKLDFRDQVVVMEASTFLRGKAISKVLRFLCSPLEIDGCLRPKSCTVIRLVIHALAENWRHNMPLTIWPLSNFTELEGTCSVWNELPGVCGLSGWKDLVKMRDEALA</sequence>
<dbReference type="EMBL" id="JARJCW010000133">
    <property type="protein sequence ID" value="KAJ7191395.1"/>
    <property type="molecule type" value="Genomic_DNA"/>
</dbReference>
<protein>
    <recommendedName>
        <fullName evidence="2">BTB domain-containing protein</fullName>
    </recommendedName>
</protein>
<organism evidence="3 4">
    <name type="scientific">Mycena pura</name>
    <dbReference type="NCBI Taxonomy" id="153505"/>
    <lineage>
        <taxon>Eukaryota</taxon>
        <taxon>Fungi</taxon>
        <taxon>Dikarya</taxon>
        <taxon>Basidiomycota</taxon>
        <taxon>Agaricomycotina</taxon>
        <taxon>Agaricomycetes</taxon>
        <taxon>Agaricomycetidae</taxon>
        <taxon>Agaricales</taxon>
        <taxon>Marasmiineae</taxon>
        <taxon>Mycenaceae</taxon>
        <taxon>Mycena</taxon>
    </lineage>
</organism>
<evidence type="ECO:0000256" key="1">
    <source>
        <dbReference type="SAM" id="MobiDB-lite"/>
    </source>
</evidence>
<dbReference type="Gene3D" id="3.30.710.10">
    <property type="entry name" value="Potassium Channel Kv1.1, Chain A"/>
    <property type="match status" value="1"/>
</dbReference>
<dbReference type="AlphaFoldDB" id="A0AAD6Y2H1"/>
<evidence type="ECO:0000259" key="2">
    <source>
        <dbReference type="SMART" id="SM00225"/>
    </source>
</evidence>
<dbReference type="CDD" id="cd18186">
    <property type="entry name" value="BTB_POZ_ZBTB_KLHL-like"/>
    <property type="match status" value="1"/>
</dbReference>
<feature type="compositionally biased region" description="Basic and acidic residues" evidence="1">
    <location>
        <begin position="1"/>
        <end position="12"/>
    </location>
</feature>
<dbReference type="SMART" id="SM00225">
    <property type="entry name" value="BTB"/>
    <property type="match status" value="1"/>
</dbReference>
<proteinExistence type="predicted"/>
<name>A0AAD6Y2H1_9AGAR</name>
<dbReference type="SUPFAM" id="SSF54695">
    <property type="entry name" value="POZ domain"/>
    <property type="match status" value="1"/>
</dbReference>
<dbReference type="InterPro" id="IPR000210">
    <property type="entry name" value="BTB/POZ_dom"/>
</dbReference>
<reference evidence="3" key="1">
    <citation type="submission" date="2023-03" db="EMBL/GenBank/DDBJ databases">
        <title>Massive genome expansion in bonnet fungi (Mycena s.s.) driven by repeated elements and novel gene families across ecological guilds.</title>
        <authorList>
            <consortium name="Lawrence Berkeley National Laboratory"/>
            <person name="Harder C.B."/>
            <person name="Miyauchi S."/>
            <person name="Viragh M."/>
            <person name="Kuo A."/>
            <person name="Thoen E."/>
            <person name="Andreopoulos B."/>
            <person name="Lu D."/>
            <person name="Skrede I."/>
            <person name="Drula E."/>
            <person name="Henrissat B."/>
            <person name="Morin E."/>
            <person name="Kohler A."/>
            <person name="Barry K."/>
            <person name="LaButti K."/>
            <person name="Morin E."/>
            <person name="Salamov A."/>
            <person name="Lipzen A."/>
            <person name="Mereny Z."/>
            <person name="Hegedus B."/>
            <person name="Baldrian P."/>
            <person name="Stursova M."/>
            <person name="Weitz H."/>
            <person name="Taylor A."/>
            <person name="Grigoriev I.V."/>
            <person name="Nagy L.G."/>
            <person name="Martin F."/>
            <person name="Kauserud H."/>
        </authorList>
    </citation>
    <scope>NUCLEOTIDE SEQUENCE</scope>
    <source>
        <strain evidence="3">9144</strain>
    </source>
</reference>
<gene>
    <name evidence="3" type="ORF">GGX14DRAFT_600563</name>
</gene>